<proteinExistence type="predicted"/>
<organism evidence="1 2">
    <name type="scientific">Puccinia coronata f. sp. avenae</name>
    <dbReference type="NCBI Taxonomy" id="200324"/>
    <lineage>
        <taxon>Eukaryota</taxon>
        <taxon>Fungi</taxon>
        <taxon>Dikarya</taxon>
        <taxon>Basidiomycota</taxon>
        <taxon>Pucciniomycotina</taxon>
        <taxon>Pucciniomycetes</taxon>
        <taxon>Pucciniales</taxon>
        <taxon>Pucciniaceae</taxon>
        <taxon>Puccinia</taxon>
    </lineage>
</organism>
<reference evidence="1 2" key="1">
    <citation type="submission" date="2017-11" db="EMBL/GenBank/DDBJ databases">
        <title>De novo assembly and phasing of dikaryotic genomes from two isolates of Puccinia coronata f. sp. avenae, the causal agent of oat crown rust.</title>
        <authorList>
            <person name="Miller M.E."/>
            <person name="Zhang Y."/>
            <person name="Omidvar V."/>
            <person name="Sperschneider J."/>
            <person name="Schwessinger B."/>
            <person name="Raley C."/>
            <person name="Palmer J.M."/>
            <person name="Garnica D."/>
            <person name="Upadhyaya N."/>
            <person name="Rathjen J."/>
            <person name="Taylor J.M."/>
            <person name="Park R.F."/>
            <person name="Dodds P.N."/>
            <person name="Hirsch C.D."/>
            <person name="Kianian S.F."/>
            <person name="Figueroa M."/>
        </authorList>
    </citation>
    <scope>NUCLEOTIDE SEQUENCE [LARGE SCALE GENOMIC DNA]</scope>
    <source>
        <strain evidence="1">12NC29</strain>
    </source>
</reference>
<dbReference type="Proteomes" id="UP000235388">
    <property type="component" value="Unassembled WGS sequence"/>
</dbReference>
<evidence type="ECO:0000313" key="1">
    <source>
        <dbReference type="EMBL" id="PLW34111.1"/>
    </source>
</evidence>
<comment type="caution">
    <text evidence="1">The sequence shown here is derived from an EMBL/GenBank/DDBJ whole genome shotgun (WGS) entry which is preliminary data.</text>
</comment>
<keyword evidence="2" id="KW-1185">Reference proteome</keyword>
<dbReference type="EMBL" id="PGCJ01000284">
    <property type="protein sequence ID" value="PLW34111.1"/>
    <property type="molecule type" value="Genomic_DNA"/>
</dbReference>
<evidence type="ECO:0000313" key="2">
    <source>
        <dbReference type="Proteomes" id="UP000235388"/>
    </source>
</evidence>
<accession>A0A2N5U8P1</accession>
<sequence>MTIWSPHIQLGGLAKLTAKGALSSQLVSPNASSLQAQSLLLVSGVHWALTTAV</sequence>
<name>A0A2N5U8P1_9BASI</name>
<dbReference type="AlphaFoldDB" id="A0A2N5U8P1"/>
<gene>
    <name evidence="1" type="ORF">PCANC_26811</name>
</gene>
<protein>
    <submittedName>
        <fullName evidence="1">Uncharacterized protein</fullName>
    </submittedName>
</protein>